<dbReference type="SUPFAM" id="SSF53474">
    <property type="entry name" value="alpha/beta-Hydrolases"/>
    <property type="match status" value="1"/>
</dbReference>
<keyword evidence="2 6" id="KW-0378">Hydrolase</keyword>
<evidence type="ECO:0000256" key="1">
    <source>
        <dbReference type="ARBA" id="ARBA00010088"/>
    </source>
</evidence>
<dbReference type="InterPro" id="IPR051601">
    <property type="entry name" value="Serine_prot/Carboxylest_S33"/>
</dbReference>
<dbReference type="InterPro" id="IPR013595">
    <property type="entry name" value="Pept_S33_TAP-like_C"/>
</dbReference>
<reference evidence="6 7" key="1">
    <citation type="submission" date="2015-06" db="EMBL/GenBank/DDBJ databases">
        <title>Draft genome of the ant-associated black yeast Phialophora attae CBS 131958.</title>
        <authorList>
            <person name="Moreno L.F."/>
            <person name="Stielow B.J."/>
            <person name="de Hoog S."/>
            <person name="Vicente V.A."/>
            <person name="Weiss V.A."/>
            <person name="de Vries M."/>
            <person name="Cruz L.M."/>
            <person name="Souza E.M."/>
        </authorList>
    </citation>
    <scope>NUCLEOTIDE SEQUENCE [LARGE SCALE GENOMIC DNA]</scope>
    <source>
        <strain evidence="6 7">CBS 131958</strain>
    </source>
</reference>
<dbReference type="EMBL" id="LFJN01000005">
    <property type="protein sequence ID" value="KPI43184.1"/>
    <property type="molecule type" value="Genomic_DNA"/>
</dbReference>
<keyword evidence="7" id="KW-1185">Reference proteome</keyword>
<evidence type="ECO:0000313" key="7">
    <source>
        <dbReference type="Proteomes" id="UP000038010"/>
    </source>
</evidence>
<dbReference type="STRING" id="1664694.A0A0N1H8G1"/>
<dbReference type="GO" id="GO:0016787">
    <property type="term" value="F:hydrolase activity"/>
    <property type="evidence" value="ECO:0007669"/>
    <property type="project" value="UniProtKB-KW"/>
</dbReference>
<dbReference type="VEuPathDB" id="FungiDB:AB675_7183"/>
<gene>
    <name evidence="6" type="ORF">AB675_7183</name>
</gene>
<feature type="domain" description="AB hydrolase-1" evidence="4">
    <location>
        <begin position="80"/>
        <end position="265"/>
    </location>
</feature>
<comment type="caution">
    <text evidence="6">The sequence shown here is derived from an EMBL/GenBank/DDBJ whole genome shotgun (WGS) entry which is preliminary data.</text>
</comment>
<dbReference type="RefSeq" id="XP_018003147.1">
    <property type="nucleotide sequence ID" value="XM_018147532.1"/>
</dbReference>
<organism evidence="6 7">
    <name type="scientific">Cyphellophora attinorum</name>
    <dbReference type="NCBI Taxonomy" id="1664694"/>
    <lineage>
        <taxon>Eukaryota</taxon>
        <taxon>Fungi</taxon>
        <taxon>Dikarya</taxon>
        <taxon>Ascomycota</taxon>
        <taxon>Pezizomycotina</taxon>
        <taxon>Eurotiomycetes</taxon>
        <taxon>Chaetothyriomycetidae</taxon>
        <taxon>Chaetothyriales</taxon>
        <taxon>Cyphellophoraceae</taxon>
        <taxon>Cyphellophora</taxon>
    </lineage>
</organism>
<evidence type="ECO:0000256" key="2">
    <source>
        <dbReference type="ARBA" id="ARBA00022801"/>
    </source>
</evidence>
<keyword evidence="3" id="KW-0732">Signal</keyword>
<dbReference type="AlphaFoldDB" id="A0A0N1H8G1"/>
<dbReference type="InterPro" id="IPR000073">
    <property type="entry name" value="AB_hydrolase_1"/>
</dbReference>
<dbReference type="OrthoDB" id="425534at2759"/>
<evidence type="ECO:0000259" key="4">
    <source>
        <dbReference type="Pfam" id="PF00561"/>
    </source>
</evidence>
<sequence length="508" mass="54537">MAPSKPGIAAALLLTAATASPIAQPSYNIDWQECNARKYPGLQCGVLKVPMDWDNSAASDTVLLDITRFPTNSSTRIGSLFVNPGGPGGPASGMCIAAADPNGAWTDAILSHFDIICPEPRGVGQTSAVKCDPEIWMETPSYFTDDQASFDTVTAFNKRLGSSCLNMTGPLLGYVDTMSAAKDLDAIRQALGEEKMNYLGYSYGTQLGSQYAELFPDKIRAMVLDGNLDHGQSAIEMFVDDNYAMEDEVRRLLDWCDNNSTCAFHNATGGAVKAWTDMIENANKHPIPAPGCGPSHAGEYTCKPNVTGYDIIFNLENYFPALDWEGVSQNIKEAMDGNATQLANPAPKNRENTTAALEFSNLAIGCLDWHMDVNTIEEHQARTLLGKSMFPLTLGSGMALQWATTCINWPFKPTNPQHELDPAAMSRAPPILLLQSTHDPATPLSGAQTLIKQIPSAVMVVRSGDGHTSYGPGSPEITKLTDAYLVNLTVPDKGTIVQDVAQNPGGGL</sequence>
<dbReference type="Gene3D" id="3.40.50.1820">
    <property type="entry name" value="alpha/beta hydrolase"/>
    <property type="match status" value="1"/>
</dbReference>
<feature type="domain" description="Peptidase S33 tripeptidyl aminopeptidase-like C-terminal" evidence="5">
    <location>
        <begin position="398"/>
        <end position="495"/>
    </location>
</feature>
<dbReference type="PANTHER" id="PTHR43248:SF30">
    <property type="entry name" value="AB HYDROLASE-1 DOMAIN-CONTAINING PROTEIN"/>
    <property type="match status" value="1"/>
</dbReference>
<dbReference type="Proteomes" id="UP000038010">
    <property type="component" value="Unassembled WGS sequence"/>
</dbReference>
<dbReference type="Pfam" id="PF00561">
    <property type="entry name" value="Abhydrolase_1"/>
    <property type="match status" value="1"/>
</dbReference>
<feature type="signal peptide" evidence="3">
    <location>
        <begin position="1"/>
        <end position="19"/>
    </location>
</feature>
<dbReference type="GeneID" id="28739412"/>
<proteinExistence type="inferred from homology"/>
<protein>
    <submittedName>
        <fullName evidence="6">Putative hydrolase</fullName>
    </submittedName>
</protein>
<name>A0A0N1H8G1_9EURO</name>
<evidence type="ECO:0000313" key="6">
    <source>
        <dbReference type="EMBL" id="KPI43184.1"/>
    </source>
</evidence>
<comment type="similarity">
    <text evidence="1">Belongs to the peptidase S33 family.</text>
</comment>
<accession>A0A0N1H8G1</accession>
<dbReference type="Pfam" id="PF08386">
    <property type="entry name" value="Abhydrolase_4"/>
    <property type="match status" value="1"/>
</dbReference>
<dbReference type="PANTHER" id="PTHR43248">
    <property type="entry name" value="2-SUCCINYL-6-HYDROXY-2,4-CYCLOHEXADIENE-1-CARBOXYLATE SYNTHASE"/>
    <property type="match status" value="1"/>
</dbReference>
<evidence type="ECO:0000256" key="3">
    <source>
        <dbReference type="SAM" id="SignalP"/>
    </source>
</evidence>
<dbReference type="InterPro" id="IPR029058">
    <property type="entry name" value="AB_hydrolase_fold"/>
</dbReference>
<feature type="chain" id="PRO_5005873126" evidence="3">
    <location>
        <begin position="20"/>
        <end position="508"/>
    </location>
</feature>
<evidence type="ECO:0000259" key="5">
    <source>
        <dbReference type="Pfam" id="PF08386"/>
    </source>
</evidence>